<evidence type="ECO:0000256" key="1">
    <source>
        <dbReference type="SAM" id="MobiDB-lite"/>
    </source>
</evidence>
<evidence type="ECO:0000256" key="2">
    <source>
        <dbReference type="SAM" id="Phobius"/>
    </source>
</evidence>
<feature type="compositionally biased region" description="Polar residues" evidence="1">
    <location>
        <begin position="142"/>
        <end position="161"/>
    </location>
</feature>
<keyword evidence="2" id="KW-0472">Membrane</keyword>
<dbReference type="PANTHER" id="PTHR34929:SF1">
    <property type="entry name" value="INAF MOTIF CONTAINING 2"/>
    <property type="match status" value="1"/>
</dbReference>
<accession>A0A914ZJZ0</accession>
<dbReference type="AlphaFoldDB" id="A0A914ZJZ0"/>
<protein>
    <submittedName>
        <fullName evidence="4">Transmembrane protein INAFM2</fullName>
    </submittedName>
</protein>
<dbReference type="InterPro" id="IPR029162">
    <property type="entry name" value="InaF-motif"/>
</dbReference>
<name>A0A914ZJZ0_PARUN</name>
<dbReference type="Proteomes" id="UP000887569">
    <property type="component" value="Unplaced"/>
</dbReference>
<feature type="region of interest" description="Disordered" evidence="1">
    <location>
        <begin position="133"/>
        <end position="187"/>
    </location>
</feature>
<dbReference type="PANTHER" id="PTHR34929">
    <property type="entry name" value="ZGC:153157"/>
    <property type="match status" value="1"/>
</dbReference>
<keyword evidence="2" id="KW-0812">Transmembrane</keyword>
<evidence type="ECO:0000313" key="4">
    <source>
        <dbReference type="WBParaSite" id="PgB05_g129_t02"/>
    </source>
</evidence>
<dbReference type="Pfam" id="PF15018">
    <property type="entry name" value="InaF-motif"/>
    <property type="match status" value="1"/>
</dbReference>
<evidence type="ECO:0000313" key="3">
    <source>
        <dbReference type="Proteomes" id="UP000887569"/>
    </source>
</evidence>
<feature type="compositionally biased region" description="Polar residues" evidence="1">
    <location>
        <begin position="178"/>
        <end position="187"/>
    </location>
</feature>
<dbReference type="WBParaSite" id="PgB05_g129_t02">
    <property type="protein sequence ID" value="PgB05_g129_t02"/>
    <property type="gene ID" value="PgB05_g129"/>
</dbReference>
<organism evidence="3 4">
    <name type="scientific">Parascaris univalens</name>
    <name type="common">Nematode worm</name>
    <dbReference type="NCBI Taxonomy" id="6257"/>
    <lineage>
        <taxon>Eukaryota</taxon>
        <taxon>Metazoa</taxon>
        <taxon>Ecdysozoa</taxon>
        <taxon>Nematoda</taxon>
        <taxon>Chromadorea</taxon>
        <taxon>Rhabditida</taxon>
        <taxon>Spirurina</taxon>
        <taxon>Ascaridomorpha</taxon>
        <taxon>Ascaridoidea</taxon>
        <taxon>Ascarididae</taxon>
        <taxon>Parascaris</taxon>
    </lineage>
</organism>
<sequence>MYAIGMSHSLQYSILFSVIKRAINQETVRRCQGLQVALAVTTLSYSMNNIGHSTTRLRTKQPVYTSDKRAKFTQRENKKWIRFGTVVGYIFFVSLPAVALSIYYIYIWDPGYVTKFPPDRRNLSDVYEPPRQLIGRQRRNEQGANKNSLQIRAEPQANSDLHNPDLTGLLHGDDPSSTDRMQSLPLN</sequence>
<proteinExistence type="predicted"/>
<keyword evidence="3" id="KW-1185">Reference proteome</keyword>
<reference evidence="4" key="1">
    <citation type="submission" date="2022-11" db="UniProtKB">
        <authorList>
            <consortium name="WormBaseParasite"/>
        </authorList>
    </citation>
    <scope>IDENTIFICATION</scope>
</reference>
<keyword evidence="2" id="KW-1133">Transmembrane helix</keyword>
<feature type="transmembrane region" description="Helical" evidence="2">
    <location>
        <begin position="80"/>
        <end position="106"/>
    </location>
</feature>